<proteinExistence type="predicted"/>
<dbReference type="AlphaFoldDB" id="A0A420TI75"/>
<organism evidence="3 4">
    <name type="scientific">Gibberella intermedia</name>
    <name type="common">Bulb rot disease fungus</name>
    <name type="synonym">Fusarium proliferatum</name>
    <dbReference type="NCBI Taxonomy" id="948311"/>
    <lineage>
        <taxon>Eukaryota</taxon>
        <taxon>Fungi</taxon>
        <taxon>Dikarya</taxon>
        <taxon>Ascomycota</taxon>
        <taxon>Pezizomycotina</taxon>
        <taxon>Sordariomycetes</taxon>
        <taxon>Hypocreomycetidae</taxon>
        <taxon>Hypocreales</taxon>
        <taxon>Nectriaceae</taxon>
        <taxon>Fusarium</taxon>
        <taxon>Fusarium fujikuroi species complex</taxon>
    </lineage>
</organism>
<dbReference type="EMBL" id="MRDB01000016">
    <property type="protein sequence ID" value="RKL41263.1"/>
    <property type="molecule type" value="Genomic_DNA"/>
</dbReference>
<evidence type="ECO:0000313" key="3">
    <source>
        <dbReference type="EMBL" id="RKL41263.1"/>
    </source>
</evidence>
<protein>
    <submittedName>
        <fullName evidence="3">Uncharacterized protein</fullName>
    </submittedName>
</protein>
<feature type="region of interest" description="Disordered" evidence="2">
    <location>
        <begin position="57"/>
        <end position="91"/>
    </location>
</feature>
<evidence type="ECO:0000256" key="2">
    <source>
        <dbReference type="SAM" id="MobiDB-lite"/>
    </source>
</evidence>
<sequence>MRVGLFLSERRITTYSPSPALLFIHTAIQVLVQVHPGNKLITRLQFQILFTSHQKSAHRRSRTENYQSEATARPKKRKTEEEPQDNSIAKSEAIEGRVHVVEVQNKTLRAENKLLKDTVVDLRNSIESKDMLIKDLRQSRDNLERLLDAAEKEHKRLREN</sequence>
<gene>
    <name evidence="3" type="ORF">BFJ72_g5690</name>
</gene>
<feature type="coiled-coil region" evidence="1">
    <location>
        <begin position="105"/>
        <end position="160"/>
    </location>
</feature>
<dbReference type="Proteomes" id="UP000283569">
    <property type="component" value="Unassembled WGS sequence"/>
</dbReference>
<evidence type="ECO:0000313" key="4">
    <source>
        <dbReference type="Proteomes" id="UP000283569"/>
    </source>
</evidence>
<evidence type="ECO:0000256" key="1">
    <source>
        <dbReference type="SAM" id="Coils"/>
    </source>
</evidence>
<accession>A0A420TI75</accession>
<reference evidence="3 4" key="1">
    <citation type="journal article" date="2018" name="Sci. Rep.">
        <title>Characterisation of pathogen-specific regions and novel effector candidates in Fusarium oxysporum f. sp. cepae.</title>
        <authorList>
            <person name="Armitage A.D."/>
            <person name="Taylor A."/>
            <person name="Sobczyk M.K."/>
            <person name="Baxter L."/>
            <person name="Greenfield B.P."/>
            <person name="Bates H.J."/>
            <person name="Wilson F."/>
            <person name="Jackson A.C."/>
            <person name="Ott S."/>
            <person name="Harrison R.J."/>
            <person name="Clarkson J.P."/>
        </authorList>
    </citation>
    <scope>NUCLEOTIDE SEQUENCE [LARGE SCALE GENOMIC DNA]</scope>
    <source>
        <strain evidence="3 4">Fp_A8</strain>
    </source>
</reference>
<name>A0A420TI75_GIBIN</name>
<comment type="caution">
    <text evidence="3">The sequence shown here is derived from an EMBL/GenBank/DDBJ whole genome shotgun (WGS) entry which is preliminary data.</text>
</comment>
<keyword evidence="1" id="KW-0175">Coiled coil</keyword>